<dbReference type="GO" id="GO:0016779">
    <property type="term" value="F:nucleotidyltransferase activity"/>
    <property type="evidence" value="ECO:0007669"/>
    <property type="project" value="UniProtKB-ARBA"/>
</dbReference>
<gene>
    <name evidence="3" type="ORF">METZ01_LOCUS424021</name>
</gene>
<keyword evidence="1" id="KW-0808">Transferase</keyword>
<dbReference type="InterPro" id="IPR029044">
    <property type="entry name" value="Nucleotide-diphossugar_trans"/>
</dbReference>
<feature type="non-terminal residue" evidence="3">
    <location>
        <position position="102"/>
    </location>
</feature>
<proteinExistence type="predicted"/>
<reference evidence="3" key="1">
    <citation type="submission" date="2018-05" db="EMBL/GenBank/DDBJ databases">
        <authorList>
            <person name="Lanie J.A."/>
            <person name="Ng W.-L."/>
            <person name="Kazmierczak K.M."/>
            <person name="Andrzejewski T.M."/>
            <person name="Davidsen T.M."/>
            <person name="Wayne K.J."/>
            <person name="Tettelin H."/>
            <person name="Glass J.I."/>
            <person name="Rusch D."/>
            <person name="Podicherti R."/>
            <person name="Tsui H.-C.T."/>
            <person name="Winkler M.E."/>
        </authorList>
    </citation>
    <scope>NUCLEOTIDE SEQUENCE</scope>
</reference>
<dbReference type="InterPro" id="IPR025877">
    <property type="entry name" value="MobA-like_NTP_Trfase"/>
</dbReference>
<dbReference type="Pfam" id="PF12804">
    <property type="entry name" value="NTP_transf_3"/>
    <property type="match status" value="1"/>
</dbReference>
<evidence type="ECO:0000259" key="2">
    <source>
        <dbReference type="Pfam" id="PF12804"/>
    </source>
</evidence>
<dbReference type="PANTHER" id="PTHR19136:SF81">
    <property type="entry name" value="MOLYBDENUM COFACTOR GUANYLYLTRANSFERASE"/>
    <property type="match status" value="1"/>
</dbReference>
<feature type="domain" description="MobA-like NTP transferase" evidence="2">
    <location>
        <begin position="8"/>
        <end position="101"/>
    </location>
</feature>
<evidence type="ECO:0000256" key="1">
    <source>
        <dbReference type="ARBA" id="ARBA00022679"/>
    </source>
</evidence>
<sequence length="102" mass="11125">MDHQIATLILAGGRSSRMGQDKAELKLGGRSVLENILETVLRVSGHVVVMRAPNQQTLSISSHLVKKMKIGFDQIEGEGPLQGIADSLIHIPEKAERIFVLT</sequence>
<dbReference type="AlphaFoldDB" id="A0A382XJ38"/>
<name>A0A382XJ38_9ZZZZ</name>
<dbReference type="EMBL" id="UINC01168233">
    <property type="protein sequence ID" value="SVD71167.1"/>
    <property type="molecule type" value="Genomic_DNA"/>
</dbReference>
<accession>A0A382XJ38</accession>
<dbReference type="PANTHER" id="PTHR19136">
    <property type="entry name" value="MOLYBDENUM COFACTOR GUANYLYLTRANSFERASE"/>
    <property type="match status" value="1"/>
</dbReference>
<organism evidence="3">
    <name type="scientific">marine metagenome</name>
    <dbReference type="NCBI Taxonomy" id="408172"/>
    <lineage>
        <taxon>unclassified sequences</taxon>
        <taxon>metagenomes</taxon>
        <taxon>ecological metagenomes</taxon>
    </lineage>
</organism>
<protein>
    <recommendedName>
        <fullName evidence="2">MobA-like NTP transferase domain-containing protein</fullName>
    </recommendedName>
</protein>
<evidence type="ECO:0000313" key="3">
    <source>
        <dbReference type="EMBL" id="SVD71167.1"/>
    </source>
</evidence>
<dbReference type="SUPFAM" id="SSF53448">
    <property type="entry name" value="Nucleotide-diphospho-sugar transferases"/>
    <property type="match status" value="1"/>
</dbReference>
<dbReference type="Gene3D" id="3.90.550.10">
    <property type="entry name" value="Spore Coat Polysaccharide Biosynthesis Protein SpsA, Chain A"/>
    <property type="match status" value="1"/>
</dbReference>